<gene>
    <name evidence="1" type="ORF">B0T24DRAFT_521203</name>
</gene>
<comment type="caution">
    <text evidence="1">The sequence shown here is derived from an EMBL/GenBank/DDBJ whole genome shotgun (WGS) entry which is preliminary data.</text>
</comment>
<reference evidence="1" key="1">
    <citation type="journal article" date="2023" name="Mol. Phylogenet. Evol.">
        <title>Genome-scale phylogeny and comparative genomics of the fungal order Sordariales.</title>
        <authorList>
            <person name="Hensen N."/>
            <person name="Bonometti L."/>
            <person name="Westerberg I."/>
            <person name="Brannstrom I.O."/>
            <person name="Guillou S."/>
            <person name="Cros-Aarteil S."/>
            <person name="Calhoun S."/>
            <person name="Haridas S."/>
            <person name="Kuo A."/>
            <person name="Mondo S."/>
            <person name="Pangilinan J."/>
            <person name="Riley R."/>
            <person name="LaButti K."/>
            <person name="Andreopoulos B."/>
            <person name="Lipzen A."/>
            <person name="Chen C."/>
            <person name="Yan M."/>
            <person name="Daum C."/>
            <person name="Ng V."/>
            <person name="Clum A."/>
            <person name="Steindorff A."/>
            <person name="Ohm R.A."/>
            <person name="Martin F."/>
            <person name="Silar P."/>
            <person name="Natvig D.O."/>
            <person name="Lalanne C."/>
            <person name="Gautier V."/>
            <person name="Ament-Velasquez S.L."/>
            <person name="Kruys A."/>
            <person name="Hutchinson M.I."/>
            <person name="Powell A.J."/>
            <person name="Barry K."/>
            <person name="Miller A.N."/>
            <person name="Grigoriev I.V."/>
            <person name="Debuchy R."/>
            <person name="Gladieux P."/>
            <person name="Hiltunen Thoren M."/>
            <person name="Johannesson H."/>
        </authorList>
    </citation>
    <scope>NUCLEOTIDE SEQUENCE</scope>
    <source>
        <strain evidence="1">CBS 958.72</strain>
    </source>
</reference>
<reference evidence="1" key="2">
    <citation type="submission" date="2023-06" db="EMBL/GenBank/DDBJ databases">
        <authorList>
            <consortium name="Lawrence Berkeley National Laboratory"/>
            <person name="Haridas S."/>
            <person name="Hensen N."/>
            <person name="Bonometti L."/>
            <person name="Westerberg I."/>
            <person name="Brannstrom I.O."/>
            <person name="Guillou S."/>
            <person name="Cros-Aarteil S."/>
            <person name="Calhoun S."/>
            <person name="Kuo A."/>
            <person name="Mondo S."/>
            <person name="Pangilinan J."/>
            <person name="Riley R."/>
            <person name="Labutti K."/>
            <person name="Andreopoulos B."/>
            <person name="Lipzen A."/>
            <person name="Chen C."/>
            <person name="Yanf M."/>
            <person name="Daum C."/>
            <person name="Ng V."/>
            <person name="Clum A."/>
            <person name="Steindorff A."/>
            <person name="Ohm R."/>
            <person name="Martin F."/>
            <person name="Silar P."/>
            <person name="Natvig D."/>
            <person name="Lalanne C."/>
            <person name="Gautier V."/>
            <person name="Ament-Velasquez S.L."/>
            <person name="Kruys A."/>
            <person name="Hutchinson M.I."/>
            <person name="Powell A.J."/>
            <person name="Barry K."/>
            <person name="Miller A.N."/>
            <person name="Grigoriev I.V."/>
            <person name="Debuchy R."/>
            <person name="Gladieux P."/>
            <person name="Thoren M.H."/>
            <person name="Johannesson H."/>
        </authorList>
    </citation>
    <scope>NUCLEOTIDE SEQUENCE</scope>
    <source>
        <strain evidence="1">CBS 958.72</strain>
    </source>
</reference>
<evidence type="ECO:0000313" key="1">
    <source>
        <dbReference type="EMBL" id="KAK3379064.1"/>
    </source>
</evidence>
<protein>
    <submittedName>
        <fullName evidence="1">Uncharacterized protein</fullName>
    </submittedName>
</protein>
<proteinExistence type="predicted"/>
<organism evidence="1 2">
    <name type="scientific">Lasiosphaeria ovina</name>
    <dbReference type="NCBI Taxonomy" id="92902"/>
    <lineage>
        <taxon>Eukaryota</taxon>
        <taxon>Fungi</taxon>
        <taxon>Dikarya</taxon>
        <taxon>Ascomycota</taxon>
        <taxon>Pezizomycotina</taxon>
        <taxon>Sordariomycetes</taxon>
        <taxon>Sordariomycetidae</taxon>
        <taxon>Sordariales</taxon>
        <taxon>Lasiosphaeriaceae</taxon>
        <taxon>Lasiosphaeria</taxon>
    </lineage>
</organism>
<name>A0AAE0NDI5_9PEZI</name>
<feature type="non-terminal residue" evidence="1">
    <location>
        <position position="504"/>
    </location>
</feature>
<dbReference type="Proteomes" id="UP001287356">
    <property type="component" value="Unassembled WGS sequence"/>
</dbReference>
<sequence>GYRIYKVYSALRDAPAEVRQFCDELESLRAVLADVGISASKQRDIVSASGSTIGPDSVLVSLQGCESEFNAIWLDVSQLQSDRGLDWKHALHKLSRSVRWMLKTEEVDKATRRLERLKQSLGLSINTDPMVLAGLTSIKSRVDESSNALELHMQQIQDSLLLNLKQLEHRFLQRVDDLSGRASVQHAESDLGVAAIKSRLSRSNMESLNALTASAAKQAGKEFDSQSSMAAIITELKKKDHWIKRPGVGIPAEAQGVESVKVIKSGVATMAEKSKSRVVMMAEKIFKRLETTKTFDALGSDAPRSQDPMLVAISQVLRVSRAYSFHSLKLEVVEVILEAMEEMQDAFEMCEREYALYPEHRLRRLVVQLYAEAVSSLANMTQALARGASMYKYSGLVSTPSGVSGIGESVERIRGASRKITAEVEYLQRRELREAYARLRDIDRKQDHVIRALAEHRKIMLSLQEEQRVLASVADHQKVLQMLQQLLARGAVAADKGILVGHEQ</sequence>
<accession>A0AAE0NDI5</accession>
<keyword evidence="2" id="KW-1185">Reference proteome</keyword>
<evidence type="ECO:0000313" key="2">
    <source>
        <dbReference type="Proteomes" id="UP001287356"/>
    </source>
</evidence>
<dbReference type="EMBL" id="JAULSN010000002">
    <property type="protein sequence ID" value="KAK3379064.1"/>
    <property type="molecule type" value="Genomic_DNA"/>
</dbReference>
<dbReference type="AlphaFoldDB" id="A0AAE0NDI5"/>